<evidence type="ECO:0000313" key="2">
    <source>
        <dbReference type="Proteomes" id="UP000271889"/>
    </source>
</evidence>
<sequence>MAALSDLADVLIRDVNASRTHVGIMEIQAHLMHHNPYDLVKTEEPSTPPKSKSTCEFQSKCVLGVSRGSISVIWSAWN</sequence>
<keyword evidence="2" id="KW-1185">Reference proteome</keyword>
<proteinExistence type="predicted"/>
<protein>
    <submittedName>
        <fullName evidence="1">Uncharacterized protein</fullName>
    </submittedName>
</protein>
<reference evidence="1 2" key="1">
    <citation type="submission" date="2018-11" db="EMBL/GenBank/DDBJ databases">
        <authorList>
            <consortium name="Pathogen Informatics"/>
        </authorList>
    </citation>
    <scope>NUCLEOTIDE SEQUENCE [LARGE SCALE GENOMIC DNA]</scope>
</reference>
<accession>A0A3P6T927</accession>
<dbReference type="EMBL" id="UYRV01017489">
    <property type="protein sequence ID" value="VDK63264.1"/>
    <property type="molecule type" value="Genomic_DNA"/>
</dbReference>
<organism evidence="1 2">
    <name type="scientific">Cylicostephanus goldi</name>
    <name type="common">Nematode worm</name>
    <dbReference type="NCBI Taxonomy" id="71465"/>
    <lineage>
        <taxon>Eukaryota</taxon>
        <taxon>Metazoa</taxon>
        <taxon>Ecdysozoa</taxon>
        <taxon>Nematoda</taxon>
        <taxon>Chromadorea</taxon>
        <taxon>Rhabditida</taxon>
        <taxon>Rhabditina</taxon>
        <taxon>Rhabditomorpha</taxon>
        <taxon>Strongyloidea</taxon>
        <taxon>Strongylidae</taxon>
        <taxon>Cylicostephanus</taxon>
    </lineage>
</organism>
<dbReference type="Proteomes" id="UP000271889">
    <property type="component" value="Unassembled WGS sequence"/>
</dbReference>
<evidence type="ECO:0000313" key="1">
    <source>
        <dbReference type="EMBL" id="VDK63264.1"/>
    </source>
</evidence>
<name>A0A3P6T927_CYLGO</name>
<gene>
    <name evidence="1" type="ORF">CGOC_LOCUS5666</name>
</gene>
<dbReference type="AlphaFoldDB" id="A0A3P6T927"/>